<dbReference type="GO" id="GO:0004674">
    <property type="term" value="F:protein serine/threonine kinase activity"/>
    <property type="evidence" value="ECO:0007669"/>
    <property type="project" value="UniProtKB-KW"/>
</dbReference>
<reference evidence="14" key="1">
    <citation type="submission" date="2022-12" db="EMBL/GenBank/DDBJ databases">
        <title>Chromosome-level genome assembly of the bean flower thrips Megalurothrips usitatus.</title>
        <authorList>
            <person name="Ma L."/>
            <person name="Liu Q."/>
            <person name="Li H."/>
            <person name="Cai W."/>
        </authorList>
    </citation>
    <scope>NUCLEOTIDE SEQUENCE</scope>
    <source>
        <strain evidence="14">Cailab_2022a</strain>
    </source>
</reference>
<feature type="compositionally biased region" description="Low complexity" evidence="11">
    <location>
        <begin position="654"/>
        <end position="663"/>
    </location>
</feature>
<dbReference type="SMART" id="SM00220">
    <property type="entry name" value="S_TKc"/>
    <property type="match status" value="1"/>
</dbReference>
<evidence type="ECO:0000256" key="3">
    <source>
        <dbReference type="ARBA" id="ARBA00022723"/>
    </source>
</evidence>
<feature type="region of interest" description="Disordered" evidence="11">
    <location>
        <begin position="324"/>
        <end position="451"/>
    </location>
</feature>
<dbReference type="Pfam" id="PF07714">
    <property type="entry name" value="PK_Tyr_Ser-Thr"/>
    <property type="match status" value="1"/>
</dbReference>
<comment type="catalytic activity">
    <reaction evidence="9">
        <text>L-seryl-[protein] + ATP = O-phospho-L-seryl-[protein] + ADP + H(+)</text>
        <dbReference type="Rhea" id="RHEA:17989"/>
        <dbReference type="Rhea" id="RHEA-COMP:9863"/>
        <dbReference type="Rhea" id="RHEA-COMP:11604"/>
        <dbReference type="ChEBI" id="CHEBI:15378"/>
        <dbReference type="ChEBI" id="CHEBI:29999"/>
        <dbReference type="ChEBI" id="CHEBI:30616"/>
        <dbReference type="ChEBI" id="CHEBI:83421"/>
        <dbReference type="ChEBI" id="CHEBI:456216"/>
        <dbReference type="EC" id="2.7.11.1"/>
    </reaction>
</comment>
<evidence type="ECO:0000256" key="2">
    <source>
        <dbReference type="ARBA" id="ARBA00022679"/>
    </source>
</evidence>
<feature type="compositionally biased region" description="Low complexity" evidence="11">
    <location>
        <begin position="415"/>
        <end position="428"/>
    </location>
</feature>
<dbReference type="Gene3D" id="6.10.140.1120">
    <property type="match status" value="1"/>
</dbReference>
<evidence type="ECO:0000256" key="1">
    <source>
        <dbReference type="ARBA" id="ARBA00022527"/>
    </source>
</evidence>
<feature type="region of interest" description="Disordered" evidence="11">
    <location>
        <begin position="523"/>
        <end position="622"/>
    </location>
</feature>
<dbReference type="SMART" id="SM00109">
    <property type="entry name" value="C1"/>
    <property type="match status" value="1"/>
</dbReference>
<dbReference type="AlphaFoldDB" id="A0AAV7XXU5"/>
<accession>A0AAV7XXU5</accession>
<dbReference type="SUPFAM" id="SSF56112">
    <property type="entry name" value="Protein kinase-like (PK-like)"/>
    <property type="match status" value="1"/>
</dbReference>
<dbReference type="GO" id="GO:0006950">
    <property type="term" value="P:response to stress"/>
    <property type="evidence" value="ECO:0007669"/>
    <property type="project" value="UniProtKB-ARBA"/>
</dbReference>
<dbReference type="CDD" id="cd14063">
    <property type="entry name" value="PK_KSR"/>
    <property type="match status" value="1"/>
</dbReference>
<dbReference type="PANTHER" id="PTHR44329">
    <property type="entry name" value="SERINE/THREONINE-PROTEIN KINASE TNNI3K-RELATED"/>
    <property type="match status" value="1"/>
</dbReference>
<keyword evidence="1" id="KW-0723">Serine/threonine-protein kinase</keyword>
<sequence length="1093" mass="121857">MANEEKGDRDPRGALLVVQSMIDISADRLDGLRTQCVQSAELTQQEIRTLEVKLVKLYSQLLLNKSSYIEDGTLRASDVINIPPLDQWLKVVGLTPDTISGLCRRINTLEDLQLKSDNELRCILAERQAREEDLRRLTRSLHNLRRYIQDVRVKGDEANDTELSWDSWERQSPQRTPTSVNTSPRPPRTRVARGSVPSEDCFPHNNNNFSYSSSLGGSTSSSVNSLPQLGGGTPTHYPPLSPPVQPIYPPCTPPSTPPVNKGKGEKLRFPTTPPPRRKIHGNVSQSNQISQDQLVQELKNLQENSEHARSIQAHHYLPHHLQNRYQQEQQQQQQQQQQPQQQQFQQQPPQQAAHGDAHTLTKSKSHESQLGNKVDGAENSQSGHDAAGTANGPRPRRGRLPTEPGPNSSDFGQTSPLISSPIKSPPYSTGGTDSDDNSAKSSLQVPKSPRAAVLTRGMAHDISHRFTKTYKMIAICDYCDKQMFMGLKCTECKYKCHKDCRSKVPPSCGLPRALVEEFRKTLQSDGMGPNAQSPSMRRPSPSHSSNNNFFTRKDRKRSHPQPSIQIPPFQGPDSSSNTSSCNSSTPSSPASLLQPHASSAAPSTKQQSFHFPDVPRGVTLETHPLTAPPALEEMMDSHKAQQDGVSMDSDKTLSVSGSGSISTDSERTPVRVDSQDSQVSDGEATDSKGWPRQNSLSMREWDIPFDDLNLGDPLGTGHFGTVYRGSWYGDVAIKVLNMDKMDDTDMEKTLEAFKLEVATFRKTRHENLVLFMGACMKPPRLAIVTSMCKGLTLYTHIHIRKDKFNMNRTTMVAQQISQGMGYLHARGIIHKDLKSKNIFLQNGKVVITDFGLFSVTKLCFGNRKGKGLSIPRGWLCYLAPEIMCSLKANQNQLDDELPFSKASDVYAFGTVWYELLCGEWPFKSQPPESIIWQVGKGMKQTLANLQASRDVKAPLFPISPSPLPSLRQFAEKGKPKHHDRHCHLPKDTSHSASSEAIRPRNSQVTSLRNLAEQGKPKSNNDWHLDHLNLEDNDDDNGLSLSAEDILMSCWSYKPGDRPDFVRLLHTFEKLPKKRLVRSPSHPIQLSRSAESVF</sequence>
<evidence type="ECO:0000256" key="8">
    <source>
        <dbReference type="ARBA" id="ARBA00047899"/>
    </source>
</evidence>
<evidence type="ECO:0000256" key="5">
    <source>
        <dbReference type="ARBA" id="ARBA00022777"/>
    </source>
</evidence>
<dbReference type="PROSITE" id="PS00108">
    <property type="entry name" value="PROTEIN_KINASE_ST"/>
    <property type="match status" value="1"/>
</dbReference>
<dbReference type="PROSITE" id="PS50011">
    <property type="entry name" value="PROTEIN_KINASE_DOM"/>
    <property type="match status" value="1"/>
</dbReference>
<dbReference type="PROSITE" id="PS50081">
    <property type="entry name" value="ZF_DAG_PE_2"/>
    <property type="match status" value="1"/>
</dbReference>
<dbReference type="Pfam" id="PF00130">
    <property type="entry name" value="C1_1"/>
    <property type="match status" value="1"/>
</dbReference>
<feature type="domain" description="Protein kinase" evidence="12">
    <location>
        <begin position="708"/>
        <end position="1068"/>
    </location>
</feature>
<feature type="compositionally biased region" description="Pro residues" evidence="11">
    <location>
        <begin position="236"/>
        <end position="257"/>
    </location>
</feature>
<feature type="compositionally biased region" description="Low complexity" evidence="11">
    <location>
        <begin position="205"/>
        <end position="225"/>
    </location>
</feature>
<dbReference type="InterPro" id="IPR000719">
    <property type="entry name" value="Prot_kinase_dom"/>
</dbReference>
<dbReference type="InterPro" id="IPR008271">
    <property type="entry name" value="Ser/Thr_kinase_AS"/>
</dbReference>
<dbReference type="CDD" id="cd20812">
    <property type="entry name" value="C1_KSR"/>
    <property type="match status" value="1"/>
</dbReference>
<evidence type="ECO:0008006" key="16">
    <source>
        <dbReference type="Google" id="ProtNLM"/>
    </source>
</evidence>
<evidence type="ECO:0000313" key="14">
    <source>
        <dbReference type="EMBL" id="KAJ1531569.1"/>
    </source>
</evidence>
<keyword evidence="15" id="KW-1185">Reference proteome</keyword>
<dbReference type="Pfam" id="PF13543">
    <property type="entry name" value="SAM_KSR1"/>
    <property type="match status" value="1"/>
</dbReference>
<feature type="region of interest" description="Disordered" evidence="11">
    <location>
        <begin position="159"/>
        <end position="288"/>
    </location>
</feature>
<feature type="compositionally biased region" description="Low complexity" evidence="11">
    <location>
        <begin position="326"/>
        <end position="351"/>
    </location>
</feature>
<dbReference type="InterPro" id="IPR011009">
    <property type="entry name" value="Kinase-like_dom_sf"/>
</dbReference>
<dbReference type="FunFam" id="3.30.200.20:FF:000034">
    <property type="entry name" value="Kinase suppressor of Ras 1"/>
    <property type="match status" value="1"/>
</dbReference>
<dbReference type="InterPro" id="IPR025561">
    <property type="entry name" value="KSR_SAM-like_dom"/>
</dbReference>
<evidence type="ECO:0000313" key="15">
    <source>
        <dbReference type="Proteomes" id="UP001075354"/>
    </source>
</evidence>
<dbReference type="Proteomes" id="UP001075354">
    <property type="component" value="Chromosome 1"/>
</dbReference>
<comment type="caution">
    <text evidence="14">The sequence shown here is derived from an EMBL/GenBank/DDBJ whole genome shotgun (WGS) entry which is preliminary data.</text>
</comment>
<dbReference type="FunFam" id="3.30.60.20:FF:000061">
    <property type="entry name" value="Kinase suppressor of Ras"/>
    <property type="match status" value="1"/>
</dbReference>
<feature type="region of interest" description="Disordered" evidence="11">
    <location>
        <begin position="966"/>
        <end position="1003"/>
    </location>
</feature>
<dbReference type="PROSITE" id="PS00479">
    <property type="entry name" value="ZF_DAG_PE_1"/>
    <property type="match status" value="1"/>
</dbReference>
<feature type="compositionally biased region" description="Basic and acidic residues" evidence="11">
    <location>
        <begin position="664"/>
        <end position="674"/>
    </location>
</feature>
<dbReference type="InterPro" id="IPR002219">
    <property type="entry name" value="PKC_DAG/PE"/>
</dbReference>
<dbReference type="InterPro" id="IPR001245">
    <property type="entry name" value="Ser-Thr/Tyr_kinase_cat_dom"/>
</dbReference>
<feature type="compositionally biased region" description="Polar residues" evidence="11">
    <location>
        <begin position="405"/>
        <end position="414"/>
    </location>
</feature>
<dbReference type="InterPro" id="IPR046933">
    <property type="entry name" value="SAM_KSR1_N_sf"/>
</dbReference>
<evidence type="ECO:0000256" key="6">
    <source>
        <dbReference type="ARBA" id="ARBA00022833"/>
    </source>
</evidence>
<dbReference type="GO" id="GO:0046872">
    <property type="term" value="F:metal ion binding"/>
    <property type="evidence" value="ECO:0007669"/>
    <property type="project" value="UniProtKB-KW"/>
</dbReference>
<feature type="region of interest" description="Disordered" evidence="11">
    <location>
        <begin position="636"/>
        <end position="693"/>
    </location>
</feature>
<name>A0AAV7XXU5_9NEOP</name>
<dbReference type="Gene3D" id="3.30.200.20">
    <property type="entry name" value="Phosphorylase Kinase, domain 1"/>
    <property type="match status" value="1"/>
</dbReference>
<dbReference type="PANTHER" id="PTHR44329:SF253">
    <property type="entry name" value="KINASE SUPPRESSOR OF RAS 2"/>
    <property type="match status" value="1"/>
</dbReference>
<comment type="catalytic activity">
    <reaction evidence="8">
        <text>L-threonyl-[protein] + ATP = O-phospho-L-threonyl-[protein] + ADP + H(+)</text>
        <dbReference type="Rhea" id="RHEA:46608"/>
        <dbReference type="Rhea" id="RHEA-COMP:11060"/>
        <dbReference type="Rhea" id="RHEA-COMP:11605"/>
        <dbReference type="ChEBI" id="CHEBI:15378"/>
        <dbReference type="ChEBI" id="CHEBI:30013"/>
        <dbReference type="ChEBI" id="CHEBI:30616"/>
        <dbReference type="ChEBI" id="CHEBI:61977"/>
        <dbReference type="ChEBI" id="CHEBI:456216"/>
        <dbReference type="EC" id="2.7.11.1"/>
    </reaction>
</comment>
<dbReference type="InterPro" id="IPR013761">
    <property type="entry name" value="SAM/pointed_sf"/>
</dbReference>
<dbReference type="SUPFAM" id="SSF57889">
    <property type="entry name" value="Cysteine-rich domain"/>
    <property type="match status" value="1"/>
</dbReference>
<evidence type="ECO:0000256" key="11">
    <source>
        <dbReference type="SAM" id="MobiDB-lite"/>
    </source>
</evidence>
<dbReference type="Gene3D" id="3.30.60.20">
    <property type="match status" value="1"/>
</dbReference>
<keyword evidence="3" id="KW-0479">Metal-binding</keyword>
<evidence type="ECO:0000256" key="7">
    <source>
        <dbReference type="ARBA" id="ARBA00022840"/>
    </source>
</evidence>
<dbReference type="PROSITE" id="PS00107">
    <property type="entry name" value="PROTEIN_KINASE_ATP"/>
    <property type="match status" value="1"/>
</dbReference>
<keyword evidence="5" id="KW-0418">Kinase</keyword>
<organism evidence="14 15">
    <name type="scientific">Megalurothrips usitatus</name>
    <name type="common">bean blossom thrips</name>
    <dbReference type="NCBI Taxonomy" id="439358"/>
    <lineage>
        <taxon>Eukaryota</taxon>
        <taxon>Metazoa</taxon>
        <taxon>Ecdysozoa</taxon>
        <taxon>Arthropoda</taxon>
        <taxon>Hexapoda</taxon>
        <taxon>Insecta</taxon>
        <taxon>Pterygota</taxon>
        <taxon>Neoptera</taxon>
        <taxon>Paraneoptera</taxon>
        <taxon>Thysanoptera</taxon>
        <taxon>Terebrantia</taxon>
        <taxon>Thripoidea</taxon>
        <taxon>Thripidae</taxon>
        <taxon>Megalurothrips</taxon>
    </lineage>
</organism>
<evidence type="ECO:0000256" key="9">
    <source>
        <dbReference type="ARBA" id="ARBA00048679"/>
    </source>
</evidence>
<evidence type="ECO:0000259" key="13">
    <source>
        <dbReference type="PROSITE" id="PS50081"/>
    </source>
</evidence>
<keyword evidence="7 10" id="KW-0067">ATP-binding</keyword>
<dbReference type="Gene3D" id="1.10.150.50">
    <property type="entry name" value="Transcription Factor, Ets-1"/>
    <property type="match status" value="1"/>
</dbReference>
<dbReference type="GO" id="GO:0005524">
    <property type="term" value="F:ATP binding"/>
    <property type="evidence" value="ECO:0007669"/>
    <property type="project" value="UniProtKB-UniRule"/>
</dbReference>
<dbReference type="InterPro" id="IPR046861">
    <property type="entry name" value="SAM_KSR1_N"/>
</dbReference>
<dbReference type="InterPro" id="IPR017441">
    <property type="entry name" value="Protein_kinase_ATP_BS"/>
</dbReference>
<feature type="domain" description="Phorbol-ester/DAG-type" evidence="13">
    <location>
        <begin position="463"/>
        <end position="508"/>
    </location>
</feature>
<dbReference type="InterPro" id="IPR046349">
    <property type="entry name" value="C1-like_sf"/>
</dbReference>
<keyword evidence="2" id="KW-0808">Transferase</keyword>
<dbReference type="InterPro" id="IPR051681">
    <property type="entry name" value="Ser/Thr_Kinases-Pseudokinases"/>
</dbReference>
<protein>
    <recommendedName>
        <fullName evidence="16">Kinase suppressor of Ras 2</fullName>
    </recommendedName>
</protein>
<feature type="binding site" evidence="10">
    <location>
        <position position="734"/>
    </location>
    <ligand>
        <name>ATP</name>
        <dbReference type="ChEBI" id="CHEBI:30616"/>
    </ligand>
</feature>
<keyword evidence="6" id="KW-0862">Zinc</keyword>
<proteinExistence type="predicted"/>
<dbReference type="EMBL" id="JAPTSV010000001">
    <property type="protein sequence ID" value="KAJ1531569.1"/>
    <property type="molecule type" value="Genomic_DNA"/>
</dbReference>
<keyword evidence="4 10" id="KW-0547">Nucleotide-binding</keyword>
<feature type="compositionally biased region" description="Low complexity" evidence="11">
    <location>
        <begin position="533"/>
        <end position="548"/>
    </location>
</feature>
<feature type="compositionally biased region" description="Low complexity" evidence="11">
    <location>
        <begin position="574"/>
        <end position="591"/>
    </location>
</feature>
<evidence type="ECO:0000256" key="4">
    <source>
        <dbReference type="ARBA" id="ARBA00022741"/>
    </source>
</evidence>
<feature type="compositionally biased region" description="Polar residues" evidence="11">
    <location>
        <begin position="990"/>
        <end position="1003"/>
    </location>
</feature>
<evidence type="ECO:0000256" key="10">
    <source>
        <dbReference type="PROSITE-ProRule" id="PRU10141"/>
    </source>
</evidence>
<feature type="compositionally biased region" description="Polar residues" evidence="11">
    <location>
        <begin position="596"/>
        <end position="609"/>
    </location>
</feature>
<dbReference type="Gene3D" id="1.10.510.10">
    <property type="entry name" value="Transferase(Phosphotransferase) domain 1"/>
    <property type="match status" value="1"/>
</dbReference>
<dbReference type="Pfam" id="PF20406">
    <property type="entry name" value="SAM_KSR1_N"/>
    <property type="match status" value="1"/>
</dbReference>
<evidence type="ECO:0000259" key="12">
    <source>
        <dbReference type="PROSITE" id="PS50011"/>
    </source>
</evidence>
<gene>
    <name evidence="14" type="ORF">ONE63_000242</name>
</gene>
<feature type="compositionally biased region" description="Basic and acidic residues" evidence="11">
    <location>
        <begin position="355"/>
        <end position="367"/>
    </location>
</feature>
<feature type="compositionally biased region" description="Polar residues" evidence="11">
    <location>
        <begin position="170"/>
        <end position="183"/>
    </location>
</feature>